<feature type="transmembrane region" description="Helical" evidence="8">
    <location>
        <begin position="491"/>
        <end position="509"/>
    </location>
</feature>
<feature type="transmembrane region" description="Helical" evidence="8">
    <location>
        <begin position="211"/>
        <end position="233"/>
    </location>
</feature>
<sequence length="515" mass="52710">MTAMVTTSPRAARPTQPGPQRGALDRYFEITARGSTIGREVRGGLVTFFTMAYILALNPLIIGTKPDGQGNLLGGMPYLGADGQVDGAAVDASIAMVAAATALVAGVMTILMGVVGRFPIGLATGLGLNAFLAVLIAPQMTWPQAMGLVVIEGVIIAVLVLTGFRTAVFKAVPRSLRTGISVGIGLFITLVGLVDGGIVRPGEGTPVQLGIGGSLAGWPVFVFVLGLLLVAVLHVRRVKGAILISILAATVVALVIEAVAKVGPKIGDENPTGWLLNVPSLDGVLSLPDLSLIGQVDVFGAFGSAFDGGFRANLFFGLALLVFALLLADFFDTMGTVVAVGAEGNLLDERGNPPHLTPILLVDSAAAAAGGLGSVSSNTSYIESAAGVGDGARTGLASVVTGAAFLLAMFFAPLISVVPSEAATPALVFVGFLMIAQVAKIDWSDAEEGLPAFLTMVLMPFTYSITVGIGAGVLAYLVLKLARGKGRQVHWLMYLIGAAFVIYFVQGLLGQALGG</sequence>
<dbReference type="InterPro" id="IPR006043">
    <property type="entry name" value="NCS2"/>
</dbReference>
<keyword evidence="4 8" id="KW-0812">Transmembrane</keyword>
<feature type="transmembrane region" description="Helical" evidence="8">
    <location>
        <begin position="396"/>
        <end position="415"/>
    </location>
</feature>
<feature type="transmembrane region" description="Helical" evidence="8">
    <location>
        <begin position="180"/>
        <end position="199"/>
    </location>
</feature>
<dbReference type="Pfam" id="PF00860">
    <property type="entry name" value="Xan_ur_permease"/>
    <property type="match status" value="1"/>
</dbReference>
<keyword evidence="3" id="KW-0813">Transport</keyword>
<name>A0A1G7EK52_9ACTN</name>
<dbReference type="PANTHER" id="PTHR43337">
    <property type="entry name" value="XANTHINE/URACIL PERMEASE C887.17-RELATED"/>
    <property type="match status" value="1"/>
</dbReference>
<evidence type="ECO:0000256" key="7">
    <source>
        <dbReference type="SAM" id="MobiDB-lite"/>
    </source>
</evidence>
<evidence type="ECO:0000256" key="2">
    <source>
        <dbReference type="ARBA" id="ARBA00005697"/>
    </source>
</evidence>
<protein>
    <submittedName>
        <fullName evidence="9">Putative MFS transporter, AGZA family, xanthine/uracil permease</fullName>
    </submittedName>
</protein>
<evidence type="ECO:0000313" key="10">
    <source>
        <dbReference type="Proteomes" id="UP000198546"/>
    </source>
</evidence>
<evidence type="ECO:0000256" key="8">
    <source>
        <dbReference type="SAM" id="Phobius"/>
    </source>
</evidence>
<keyword evidence="6 8" id="KW-0472">Membrane</keyword>
<feature type="transmembrane region" description="Helical" evidence="8">
    <location>
        <begin position="314"/>
        <end position="331"/>
    </location>
</feature>
<gene>
    <name evidence="9" type="ORF">SAMN04489747_3973</name>
</gene>
<keyword evidence="5 8" id="KW-1133">Transmembrane helix</keyword>
<dbReference type="EMBL" id="LT629688">
    <property type="protein sequence ID" value="SDE64051.1"/>
    <property type="molecule type" value="Genomic_DNA"/>
</dbReference>
<dbReference type="InterPro" id="IPR045018">
    <property type="entry name" value="Azg-like"/>
</dbReference>
<evidence type="ECO:0000256" key="1">
    <source>
        <dbReference type="ARBA" id="ARBA00004127"/>
    </source>
</evidence>
<evidence type="ECO:0000256" key="4">
    <source>
        <dbReference type="ARBA" id="ARBA00022692"/>
    </source>
</evidence>
<dbReference type="GO" id="GO:0005345">
    <property type="term" value="F:purine nucleobase transmembrane transporter activity"/>
    <property type="evidence" value="ECO:0007669"/>
    <property type="project" value="TreeGrafter"/>
</dbReference>
<evidence type="ECO:0000256" key="6">
    <source>
        <dbReference type="ARBA" id="ARBA00023136"/>
    </source>
</evidence>
<keyword evidence="10" id="KW-1185">Reference proteome</keyword>
<evidence type="ECO:0000313" key="9">
    <source>
        <dbReference type="EMBL" id="SDE64051.1"/>
    </source>
</evidence>
<feature type="transmembrane region" description="Helical" evidence="8">
    <location>
        <begin position="461"/>
        <end position="479"/>
    </location>
</feature>
<dbReference type="PANTHER" id="PTHR43337:SF1">
    <property type="entry name" value="XANTHINE_URACIL PERMEASE C887.17-RELATED"/>
    <property type="match status" value="1"/>
</dbReference>
<dbReference type="AlphaFoldDB" id="A0A1G7EK52"/>
<feature type="transmembrane region" description="Helical" evidence="8">
    <location>
        <begin position="43"/>
        <end position="62"/>
    </location>
</feature>
<feature type="region of interest" description="Disordered" evidence="7">
    <location>
        <begin position="1"/>
        <end position="21"/>
    </location>
</feature>
<evidence type="ECO:0000256" key="3">
    <source>
        <dbReference type="ARBA" id="ARBA00022448"/>
    </source>
</evidence>
<feature type="transmembrane region" description="Helical" evidence="8">
    <location>
        <begin position="240"/>
        <end position="263"/>
    </location>
</feature>
<proteinExistence type="inferred from homology"/>
<reference evidence="9 10" key="1">
    <citation type="submission" date="2016-10" db="EMBL/GenBank/DDBJ databases">
        <authorList>
            <person name="de Groot N.N."/>
        </authorList>
    </citation>
    <scope>NUCLEOTIDE SEQUENCE [LARGE SCALE GENOMIC DNA]</scope>
    <source>
        <strain evidence="9 10">MON 2.2</strain>
    </source>
</reference>
<feature type="transmembrane region" description="Helical" evidence="8">
    <location>
        <begin position="94"/>
        <end position="115"/>
    </location>
</feature>
<dbReference type="GO" id="GO:0005886">
    <property type="term" value="C:plasma membrane"/>
    <property type="evidence" value="ECO:0007669"/>
    <property type="project" value="TreeGrafter"/>
</dbReference>
<dbReference type="Proteomes" id="UP000198546">
    <property type="component" value="Chromosome i"/>
</dbReference>
<dbReference type="STRING" id="675864.SAMN04489747_3973"/>
<feature type="transmembrane region" description="Helical" evidence="8">
    <location>
        <begin position="122"/>
        <end position="140"/>
    </location>
</feature>
<accession>A0A1G7EK52</accession>
<comment type="subcellular location">
    <subcellularLocation>
        <location evidence="1">Endomembrane system</location>
        <topology evidence="1">Multi-pass membrane protein</topology>
    </subcellularLocation>
</comment>
<dbReference type="GO" id="GO:0012505">
    <property type="term" value="C:endomembrane system"/>
    <property type="evidence" value="ECO:0007669"/>
    <property type="project" value="UniProtKB-SubCell"/>
</dbReference>
<evidence type="ECO:0000256" key="5">
    <source>
        <dbReference type="ARBA" id="ARBA00022989"/>
    </source>
</evidence>
<feature type="transmembrane region" description="Helical" evidence="8">
    <location>
        <begin position="146"/>
        <end position="168"/>
    </location>
</feature>
<organism evidence="9 10">
    <name type="scientific">Auraticoccus monumenti</name>
    <dbReference type="NCBI Taxonomy" id="675864"/>
    <lineage>
        <taxon>Bacteria</taxon>
        <taxon>Bacillati</taxon>
        <taxon>Actinomycetota</taxon>
        <taxon>Actinomycetes</taxon>
        <taxon>Propionibacteriales</taxon>
        <taxon>Propionibacteriaceae</taxon>
        <taxon>Auraticoccus</taxon>
    </lineage>
</organism>
<comment type="similarity">
    <text evidence="2">Belongs to the nucleobase:cation symporter-2 (NCS2) (TC 2.A.40) family. Azg-like subfamily.</text>
</comment>